<gene>
    <name evidence="3" type="ORF">GCM10011352_05360</name>
</gene>
<evidence type="ECO:0000313" key="3">
    <source>
        <dbReference type="EMBL" id="GGB82462.1"/>
    </source>
</evidence>
<feature type="compositionally biased region" description="Low complexity" evidence="1">
    <location>
        <begin position="414"/>
        <end position="429"/>
    </location>
</feature>
<dbReference type="InterPro" id="IPR010657">
    <property type="entry name" value="ImpA_N"/>
</dbReference>
<sequence length="453" mass="49091">MQMEHLLAPVSDSTPCGEYLKGNRTLYRGLRNSFNMAQSSFRQLIESPDATTNEELLAANQNNWQLLAQECEQTLVETSKDVEVFCWLATAQLFSGSPLTNLALVLEAFAAAVETYWDDLNPKPPEDKLKADDDAGRKREWAENRVKPLAQLIGDTPDSGLLYMPLQMIPLIGSIDYARYYSAEKKGELSQLKAEAQQALPTEKAQVTETVLSLGRVLDSLALLESRIAEHCRQDGASGVSFRSVKESIERLIAALRFMLGSSLTPWPLDKAAPASTEAGPAANGAAGTTASAVTSEAQQSAAPAMISLAASGEIYNRDQAFQELRKIADFFCRTEPHSPVYMLLERAIRWGYLSLPELLNEMVGDNSAVMGRIIQMAGLESIDKTEIPVPQISAQDLMRKQQSDAAVKVPAPAAASSVSAVNDSAEAVPVPESDSSETGSVAKSSDVASFEW</sequence>
<feature type="domain" description="ImpA N-terminal" evidence="2">
    <location>
        <begin position="7"/>
        <end position="153"/>
    </location>
</feature>
<evidence type="ECO:0000313" key="4">
    <source>
        <dbReference type="Proteomes" id="UP000629025"/>
    </source>
</evidence>
<dbReference type="Pfam" id="PF06812">
    <property type="entry name" value="ImpA_N"/>
    <property type="match status" value="1"/>
</dbReference>
<dbReference type="PANTHER" id="PTHR37951:SF1">
    <property type="entry name" value="TYPE VI SECRETION SYSTEM COMPONENT TSSA1"/>
    <property type="match status" value="1"/>
</dbReference>
<feature type="region of interest" description="Disordered" evidence="1">
    <location>
        <begin position="414"/>
        <end position="453"/>
    </location>
</feature>
<evidence type="ECO:0000259" key="2">
    <source>
        <dbReference type="Pfam" id="PF06812"/>
    </source>
</evidence>
<dbReference type="InterPro" id="IPR017740">
    <property type="entry name" value="TssA-like"/>
</dbReference>
<feature type="region of interest" description="Disordered" evidence="1">
    <location>
        <begin position="272"/>
        <end position="291"/>
    </location>
</feature>
<dbReference type="Proteomes" id="UP000629025">
    <property type="component" value="Unassembled WGS sequence"/>
</dbReference>
<comment type="caution">
    <text evidence="3">The sequence shown here is derived from an EMBL/GenBank/DDBJ whole genome shotgun (WGS) entry which is preliminary data.</text>
</comment>
<reference evidence="4" key="1">
    <citation type="journal article" date="2019" name="Int. J. Syst. Evol. Microbiol.">
        <title>The Global Catalogue of Microorganisms (GCM) 10K type strain sequencing project: providing services to taxonomists for standard genome sequencing and annotation.</title>
        <authorList>
            <consortium name="The Broad Institute Genomics Platform"/>
            <consortium name="The Broad Institute Genome Sequencing Center for Infectious Disease"/>
            <person name="Wu L."/>
            <person name="Ma J."/>
        </authorList>
    </citation>
    <scope>NUCLEOTIDE SEQUENCE [LARGE SCALE GENOMIC DNA]</scope>
    <source>
        <strain evidence="4">CGMCC 1.15341</strain>
    </source>
</reference>
<feature type="compositionally biased region" description="Polar residues" evidence="1">
    <location>
        <begin position="437"/>
        <end position="453"/>
    </location>
</feature>
<name>A0ABQ1K1Z0_9GAMM</name>
<organism evidence="3 4">
    <name type="scientific">Marinobacterium zhoushanense</name>
    <dbReference type="NCBI Taxonomy" id="1679163"/>
    <lineage>
        <taxon>Bacteria</taxon>
        <taxon>Pseudomonadati</taxon>
        <taxon>Pseudomonadota</taxon>
        <taxon>Gammaproteobacteria</taxon>
        <taxon>Oceanospirillales</taxon>
        <taxon>Oceanospirillaceae</taxon>
        <taxon>Marinobacterium</taxon>
    </lineage>
</organism>
<keyword evidence="4" id="KW-1185">Reference proteome</keyword>
<dbReference type="EMBL" id="BMIJ01000001">
    <property type="protein sequence ID" value="GGB82462.1"/>
    <property type="molecule type" value="Genomic_DNA"/>
</dbReference>
<protein>
    <submittedName>
        <fullName evidence="3">Type VI secretion protein</fullName>
    </submittedName>
</protein>
<dbReference type="PANTHER" id="PTHR37951">
    <property type="entry name" value="CYTOPLASMIC PROTEIN-RELATED"/>
    <property type="match status" value="1"/>
</dbReference>
<evidence type="ECO:0000256" key="1">
    <source>
        <dbReference type="SAM" id="MobiDB-lite"/>
    </source>
</evidence>
<accession>A0ABQ1K1Z0</accession>
<proteinExistence type="predicted"/>